<feature type="domain" description="Glycosyl transferase family 1" evidence="3">
    <location>
        <begin position="190"/>
        <end position="345"/>
    </location>
</feature>
<keyword evidence="6" id="KW-1185">Reference proteome</keyword>
<dbReference type="InterPro" id="IPR001296">
    <property type="entry name" value="Glyco_trans_1"/>
</dbReference>
<dbReference type="Pfam" id="PF00534">
    <property type="entry name" value="Glycos_transf_1"/>
    <property type="match status" value="1"/>
</dbReference>
<dbReference type="Pfam" id="PF13439">
    <property type="entry name" value="Glyco_transf_4"/>
    <property type="match status" value="1"/>
</dbReference>
<dbReference type="PANTHER" id="PTHR12526">
    <property type="entry name" value="GLYCOSYLTRANSFERASE"/>
    <property type="match status" value="1"/>
</dbReference>
<evidence type="ECO:0000256" key="1">
    <source>
        <dbReference type="ARBA" id="ARBA00022676"/>
    </source>
</evidence>
<evidence type="ECO:0000259" key="4">
    <source>
        <dbReference type="Pfam" id="PF13439"/>
    </source>
</evidence>
<dbReference type="PANTHER" id="PTHR12526:SF630">
    <property type="entry name" value="GLYCOSYLTRANSFERASE"/>
    <property type="match status" value="1"/>
</dbReference>
<proteinExistence type="predicted"/>
<gene>
    <name evidence="5" type="ORF">GCM10007377_11310</name>
</gene>
<dbReference type="EMBL" id="BMDH01000002">
    <property type="protein sequence ID" value="GGI14513.1"/>
    <property type="molecule type" value="Genomic_DNA"/>
</dbReference>
<comment type="caution">
    <text evidence="5">The sequence shown here is derived from an EMBL/GenBank/DDBJ whole genome shotgun (WGS) entry which is preliminary data.</text>
</comment>
<dbReference type="Gene3D" id="3.40.50.2000">
    <property type="entry name" value="Glycogen Phosphorylase B"/>
    <property type="match status" value="2"/>
</dbReference>
<evidence type="ECO:0000313" key="6">
    <source>
        <dbReference type="Proteomes" id="UP000619536"/>
    </source>
</evidence>
<dbReference type="Proteomes" id="UP000619536">
    <property type="component" value="Unassembled WGS sequence"/>
</dbReference>
<dbReference type="SUPFAM" id="SSF53756">
    <property type="entry name" value="UDP-Glycosyltransferase/glycogen phosphorylase"/>
    <property type="match status" value="1"/>
</dbReference>
<protein>
    <submittedName>
        <fullName evidence="5">Putative glycosyltransferase</fullName>
    </submittedName>
</protein>
<accession>A0A8J3AJ96</accession>
<reference evidence="5" key="2">
    <citation type="submission" date="2020-09" db="EMBL/GenBank/DDBJ databases">
        <authorList>
            <person name="Sun Q."/>
            <person name="Sedlacek I."/>
        </authorList>
    </citation>
    <scope>NUCLEOTIDE SEQUENCE</scope>
    <source>
        <strain evidence="5">CCM 8606</strain>
    </source>
</reference>
<name>A0A8J3AJ96_9BIFI</name>
<feature type="domain" description="Glycosyltransferase subfamily 4-like N-terminal" evidence="4">
    <location>
        <begin position="24"/>
        <end position="181"/>
    </location>
</feature>
<dbReference type="InterPro" id="IPR028098">
    <property type="entry name" value="Glyco_trans_4-like_N"/>
</dbReference>
<evidence type="ECO:0000259" key="3">
    <source>
        <dbReference type="Pfam" id="PF00534"/>
    </source>
</evidence>
<organism evidence="5 6">
    <name type="scientific">Galliscardovia ingluviei</name>
    <dbReference type="NCBI Taxonomy" id="1769422"/>
    <lineage>
        <taxon>Bacteria</taxon>
        <taxon>Bacillati</taxon>
        <taxon>Actinomycetota</taxon>
        <taxon>Actinomycetes</taxon>
        <taxon>Bifidobacteriales</taxon>
        <taxon>Bifidobacteriaceae</taxon>
        <taxon>Galliscardovia</taxon>
    </lineage>
</organism>
<evidence type="ECO:0000256" key="2">
    <source>
        <dbReference type="ARBA" id="ARBA00022679"/>
    </source>
</evidence>
<dbReference type="GO" id="GO:0016757">
    <property type="term" value="F:glycosyltransferase activity"/>
    <property type="evidence" value="ECO:0007669"/>
    <property type="project" value="UniProtKB-KW"/>
</dbReference>
<keyword evidence="2" id="KW-0808">Transferase</keyword>
<dbReference type="CDD" id="cd03820">
    <property type="entry name" value="GT4_AmsD-like"/>
    <property type="match status" value="1"/>
</dbReference>
<evidence type="ECO:0000313" key="5">
    <source>
        <dbReference type="EMBL" id="GGI14513.1"/>
    </source>
</evidence>
<dbReference type="AlphaFoldDB" id="A0A8J3AJ96"/>
<reference evidence="5" key="1">
    <citation type="journal article" date="2014" name="Int. J. Syst. Evol. Microbiol.">
        <title>Complete genome sequence of Corynebacterium casei LMG S-19264T (=DSM 44701T), isolated from a smear-ripened cheese.</title>
        <authorList>
            <consortium name="US DOE Joint Genome Institute (JGI-PGF)"/>
            <person name="Walter F."/>
            <person name="Albersmeier A."/>
            <person name="Kalinowski J."/>
            <person name="Ruckert C."/>
        </authorList>
    </citation>
    <scope>NUCLEOTIDE SEQUENCE</scope>
    <source>
        <strain evidence="5">CCM 8606</strain>
    </source>
</reference>
<keyword evidence="1" id="KW-0328">Glycosyltransferase</keyword>
<sequence>MSMDNANKQLHIAFFAGDITQYWGTERVCTRIASALVQQHSHQVSIVSMFENHKQSSFPLDTAITRHTLYSHEVHGVWRWPFTVARLLAFVRKEHIDILIDADGILDMYSLPVKLVTGVKIISWEHFNYLQHPDVPYRKVTRKLAAHYADAIVTLTHQDAEFYQHYAHPKCPVVTIHNPISLPPRPVAYDSNSHIIVSAGRLEPQKGFDMLIEAAKHVLPQHPNWQWVILGEGSKRAELTAMIQEAHLEQQLLLLGRVPNIDTWLSKASMFVLTSRFEGLPMVLLEAKSRKLPIVSFNCVTGPAEIVADTVNGYLVDCFDIQTFASKVNELIENKQKRQQFSEHALQGIEEFNITTIMNQWQQLLECMA</sequence>